<reference evidence="1 2" key="1">
    <citation type="submission" date="2019-09" db="EMBL/GenBank/DDBJ databases">
        <title>A chromosome-level genome assembly of the Chinese tupelo Nyssa sinensis.</title>
        <authorList>
            <person name="Yang X."/>
            <person name="Kang M."/>
            <person name="Yang Y."/>
            <person name="Xiong H."/>
            <person name="Wang M."/>
            <person name="Zhang Z."/>
            <person name="Wang Z."/>
            <person name="Wu H."/>
            <person name="Ma T."/>
            <person name="Liu J."/>
            <person name="Xi Z."/>
        </authorList>
    </citation>
    <scope>NUCLEOTIDE SEQUENCE [LARGE SCALE GENOMIC DNA]</scope>
    <source>
        <strain evidence="1">J267</strain>
        <tissue evidence="1">Leaf</tissue>
    </source>
</reference>
<accession>A0A5J5A453</accession>
<sequence length="117" mass="11825">MTVTKIRRSIDTILLKISTTKLANSANPAPSAPFVGVAPGPSLFVTQIVSASTVDAVVTPRAPNVAVLALGATDLAPTPLVASDVLASSPDVELVVLAPNFYDLAIPLPQDVGVAPG</sequence>
<protein>
    <submittedName>
        <fullName evidence="1">Uncharacterized protein</fullName>
    </submittedName>
</protein>
<dbReference type="AlphaFoldDB" id="A0A5J5A453"/>
<dbReference type="EMBL" id="CM018047">
    <property type="protein sequence ID" value="KAA8524047.1"/>
    <property type="molecule type" value="Genomic_DNA"/>
</dbReference>
<keyword evidence="2" id="KW-1185">Reference proteome</keyword>
<evidence type="ECO:0000313" key="1">
    <source>
        <dbReference type="EMBL" id="KAA8524047.1"/>
    </source>
</evidence>
<proteinExistence type="predicted"/>
<dbReference type="Proteomes" id="UP000325577">
    <property type="component" value="Linkage Group LG4"/>
</dbReference>
<gene>
    <name evidence="1" type="ORF">F0562_010522</name>
</gene>
<evidence type="ECO:0000313" key="2">
    <source>
        <dbReference type="Proteomes" id="UP000325577"/>
    </source>
</evidence>
<name>A0A5J5A453_9ASTE</name>
<organism evidence="1 2">
    <name type="scientific">Nyssa sinensis</name>
    <dbReference type="NCBI Taxonomy" id="561372"/>
    <lineage>
        <taxon>Eukaryota</taxon>
        <taxon>Viridiplantae</taxon>
        <taxon>Streptophyta</taxon>
        <taxon>Embryophyta</taxon>
        <taxon>Tracheophyta</taxon>
        <taxon>Spermatophyta</taxon>
        <taxon>Magnoliopsida</taxon>
        <taxon>eudicotyledons</taxon>
        <taxon>Gunneridae</taxon>
        <taxon>Pentapetalae</taxon>
        <taxon>asterids</taxon>
        <taxon>Cornales</taxon>
        <taxon>Nyssaceae</taxon>
        <taxon>Nyssa</taxon>
    </lineage>
</organism>